<dbReference type="Proteomes" id="UP001299970">
    <property type="component" value="Unassembled WGS sequence"/>
</dbReference>
<dbReference type="Pfam" id="PF04471">
    <property type="entry name" value="Mrr_cat"/>
    <property type="match status" value="1"/>
</dbReference>
<protein>
    <submittedName>
        <fullName evidence="3">Restriction endonuclease</fullName>
    </submittedName>
</protein>
<evidence type="ECO:0000256" key="1">
    <source>
        <dbReference type="SAM" id="MobiDB-lite"/>
    </source>
</evidence>
<dbReference type="PANTHER" id="PTHR30015">
    <property type="entry name" value="MRR RESTRICTION SYSTEM PROTEIN"/>
    <property type="match status" value="1"/>
</dbReference>
<gene>
    <name evidence="3" type="ORF">MMF94_05770</name>
</gene>
<evidence type="ECO:0000259" key="2">
    <source>
        <dbReference type="Pfam" id="PF04471"/>
    </source>
</evidence>
<evidence type="ECO:0000313" key="4">
    <source>
        <dbReference type="Proteomes" id="UP001299970"/>
    </source>
</evidence>
<feature type="compositionally biased region" description="Basic and acidic residues" evidence="1">
    <location>
        <begin position="21"/>
        <end position="31"/>
    </location>
</feature>
<feature type="domain" description="Restriction endonuclease type IV Mrr" evidence="2">
    <location>
        <begin position="396"/>
        <end position="509"/>
    </location>
</feature>
<keyword evidence="4" id="KW-1185">Reference proteome</keyword>
<dbReference type="RefSeq" id="WP_241035216.1">
    <property type="nucleotide sequence ID" value="NZ_BAAAJF010000018.1"/>
</dbReference>
<feature type="region of interest" description="Disordered" evidence="1">
    <location>
        <begin position="523"/>
        <end position="544"/>
    </location>
</feature>
<comment type="caution">
    <text evidence="3">The sequence shown here is derived from an EMBL/GenBank/DDBJ whole genome shotgun (WGS) entry which is preliminary data.</text>
</comment>
<keyword evidence="3" id="KW-0540">Nuclease</keyword>
<dbReference type="InterPro" id="IPR011856">
    <property type="entry name" value="tRNA_endonuc-like_dom_sf"/>
</dbReference>
<dbReference type="SUPFAM" id="SSF52980">
    <property type="entry name" value="Restriction endonuclease-like"/>
    <property type="match status" value="1"/>
</dbReference>
<dbReference type="InterPro" id="IPR052906">
    <property type="entry name" value="Type_IV_Methyl-Rstrct_Enzyme"/>
</dbReference>
<keyword evidence="3" id="KW-0378">Hydrolase</keyword>
<organism evidence="3 4">
    <name type="scientific">Pseudonocardia alaniniphila</name>
    <dbReference type="NCBI Taxonomy" id="75291"/>
    <lineage>
        <taxon>Bacteria</taxon>
        <taxon>Bacillati</taxon>
        <taxon>Actinomycetota</taxon>
        <taxon>Actinomycetes</taxon>
        <taxon>Pseudonocardiales</taxon>
        <taxon>Pseudonocardiaceae</taxon>
        <taxon>Pseudonocardia</taxon>
    </lineage>
</organism>
<reference evidence="3 4" key="1">
    <citation type="submission" date="2022-03" db="EMBL/GenBank/DDBJ databases">
        <title>Pseudonocardia alaer sp. nov., a novel actinomycete isolated from reed forest soil.</title>
        <authorList>
            <person name="Wang L."/>
        </authorList>
    </citation>
    <scope>NUCLEOTIDE SEQUENCE [LARGE SCALE GENOMIC DNA]</scope>
    <source>
        <strain evidence="3 4">Y-16303</strain>
    </source>
</reference>
<sequence length="544" mass="60918">MSDRMGSIWDGMAGHAVGRSRAREQQQRRQDGILQQHAHERRRVEDITNRTERAEQARDLRARQEADAARFDAHSKAERDQLTGLLRAAAAEPARDLAHFRRTLPEERPPTLDDVAAPPRPQWSQYAPPPPGLFGRRRYERALVVARAELDAALAHHDETLERALTDLTRKYEIRTAQRRREHEAKWDAIAVAVSSADPEEVSNLAGMILESSPAVRGLLEGGRATYEAAARELVLEIDIPDTDVVPCERSWKYVAARKAVEQVKWRAADAADIYAGMVAQLILAVLDGCFRGISPESVDAISVNGHVRTTDPATGRPDHPCLVTVTTDRATFTDLDLLHPKLDSKACLRKLGAEMSPHPHDLEHIEPIVNFEMAKYRIAHGPEALAKLDHRMDLLAMNPYEFERLVRDLFAKMGYDTWRTESSRDDGIDAVATKSDPHMPVECIVQAKRFRGAVAPKEVQALMGAMAEKPTATHGYLVTTSWLSPRSRQRARSQRIHTIERNQLASMIKKLLGIDVVISNEPPANRHREAKSPHQSRTSTSTP</sequence>
<accession>A0ABS9T9H6</accession>
<name>A0ABS9T9H6_9PSEU</name>
<feature type="region of interest" description="Disordered" evidence="1">
    <location>
        <begin position="104"/>
        <end position="129"/>
    </location>
</feature>
<dbReference type="InterPro" id="IPR007560">
    <property type="entry name" value="Restrct_endonuc_IV_Mrr"/>
</dbReference>
<dbReference type="Gene3D" id="3.40.1350.10">
    <property type="match status" value="1"/>
</dbReference>
<feature type="compositionally biased region" description="Polar residues" evidence="1">
    <location>
        <begin position="534"/>
        <end position="544"/>
    </location>
</feature>
<feature type="region of interest" description="Disordered" evidence="1">
    <location>
        <begin position="1"/>
        <end position="76"/>
    </location>
</feature>
<dbReference type="InterPro" id="IPR011335">
    <property type="entry name" value="Restrct_endonuc-II-like"/>
</dbReference>
<evidence type="ECO:0000313" key="3">
    <source>
        <dbReference type="EMBL" id="MCH6165184.1"/>
    </source>
</evidence>
<proteinExistence type="predicted"/>
<dbReference type="EMBL" id="JAKXMK010000004">
    <property type="protein sequence ID" value="MCH6165184.1"/>
    <property type="molecule type" value="Genomic_DNA"/>
</dbReference>
<feature type="compositionally biased region" description="Basic and acidic residues" evidence="1">
    <location>
        <begin position="42"/>
        <end position="76"/>
    </location>
</feature>
<keyword evidence="3" id="KW-0255">Endonuclease</keyword>
<dbReference type="GO" id="GO:0004519">
    <property type="term" value="F:endonuclease activity"/>
    <property type="evidence" value="ECO:0007669"/>
    <property type="project" value="UniProtKB-KW"/>
</dbReference>
<dbReference type="PANTHER" id="PTHR30015:SF7">
    <property type="entry name" value="TYPE IV METHYL-DIRECTED RESTRICTION ENZYME ECOKMRR"/>
    <property type="match status" value="1"/>
</dbReference>